<dbReference type="AlphaFoldDB" id="A0A820A8I6"/>
<dbReference type="PANTHER" id="PTHR24223:SF443">
    <property type="entry name" value="MULTIDRUG-RESISTANCE LIKE PROTEIN 1, ISOFORM I"/>
    <property type="match status" value="1"/>
</dbReference>
<dbReference type="InterPro" id="IPR027417">
    <property type="entry name" value="P-loop_NTPase"/>
</dbReference>
<dbReference type="GO" id="GO:0005524">
    <property type="term" value="F:ATP binding"/>
    <property type="evidence" value="ECO:0007669"/>
    <property type="project" value="UniProtKB-KW"/>
</dbReference>
<evidence type="ECO:0000313" key="7">
    <source>
        <dbReference type="Proteomes" id="UP000663836"/>
    </source>
</evidence>
<dbReference type="Pfam" id="PF00005">
    <property type="entry name" value="ABC_tran"/>
    <property type="match status" value="1"/>
</dbReference>
<comment type="caution">
    <text evidence="6">The sequence shown here is derived from an EMBL/GenBank/DDBJ whole genome shotgun (WGS) entry which is preliminary data.</text>
</comment>
<organism evidence="6 7">
    <name type="scientific">Rotaria sordida</name>
    <dbReference type="NCBI Taxonomy" id="392033"/>
    <lineage>
        <taxon>Eukaryota</taxon>
        <taxon>Metazoa</taxon>
        <taxon>Spiralia</taxon>
        <taxon>Gnathifera</taxon>
        <taxon>Rotifera</taxon>
        <taxon>Eurotatoria</taxon>
        <taxon>Bdelloidea</taxon>
        <taxon>Philodinida</taxon>
        <taxon>Philodinidae</taxon>
        <taxon>Rotaria</taxon>
    </lineage>
</organism>
<dbReference type="Gene3D" id="3.40.50.300">
    <property type="entry name" value="P-loop containing nucleotide triphosphate hydrolases"/>
    <property type="match status" value="1"/>
</dbReference>
<evidence type="ECO:0000256" key="2">
    <source>
        <dbReference type="ARBA" id="ARBA00022737"/>
    </source>
</evidence>
<feature type="non-terminal residue" evidence="6">
    <location>
        <position position="1"/>
    </location>
</feature>
<keyword evidence="2" id="KW-0677">Repeat</keyword>
<dbReference type="InterPro" id="IPR050173">
    <property type="entry name" value="ABC_transporter_C-like"/>
</dbReference>
<dbReference type="GO" id="GO:0016887">
    <property type="term" value="F:ATP hydrolysis activity"/>
    <property type="evidence" value="ECO:0007669"/>
    <property type="project" value="InterPro"/>
</dbReference>
<proteinExistence type="predicted"/>
<evidence type="ECO:0000313" key="6">
    <source>
        <dbReference type="EMBL" id="CAF4179831.1"/>
    </source>
</evidence>
<accession>A0A820A8I6</accession>
<feature type="domain" description="ABC transporter" evidence="5">
    <location>
        <begin position="104"/>
        <end position="179"/>
    </location>
</feature>
<evidence type="ECO:0000256" key="4">
    <source>
        <dbReference type="ARBA" id="ARBA00022840"/>
    </source>
</evidence>
<comment type="subcellular location">
    <subcellularLocation>
        <location evidence="1">Endomembrane system</location>
        <topology evidence="1">Multi-pass membrane protein</topology>
    </subcellularLocation>
</comment>
<dbReference type="InterPro" id="IPR003439">
    <property type="entry name" value="ABC_transporter-like_ATP-bd"/>
</dbReference>
<sequence>PTVPELYESFPSRITFSWVTPLILHGFKKPLTEDDCWQLQISERVTNVVHQASVSNKRLQKFLNHDEIDEFAVARVSIDIDGNVVKIVDGSFRWSNFIDDPLILKNINLKIRQGSLVALVGSVGSGKSSILAALLGEMTKVDGQVSISGNIAYVPQTAWIMNATLQQNILFGRDLKQMLYDQVIEVCALEQDLNILPQQDQTEIGEKVIITTFICDY</sequence>
<dbReference type="GO" id="GO:0012505">
    <property type="term" value="C:endomembrane system"/>
    <property type="evidence" value="ECO:0007669"/>
    <property type="project" value="UniProtKB-SubCell"/>
</dbReference>
<keyword evidence="3" id="KW-0547">Nucleotide-binding</keyword>
<dbReference type="EMBL" id="CAJOBD010012395">
    <property type="protein sequence ID" value="CAF4179831.1"/>
    <property type="molecule type" value="Genomic_DNA"/>
</dbReference>
<keyword evidence="4" id="KW-0067">ATP-binding</keyword>
<evidence type="ECO:0000256" key="3">
    <source>
        <dbReference type="ARBA" id="ARBA00022741"/>
    </source>
</evidence>
<name>A0A820A8I6_9BILA</name>
<evidence type="ECO:0000259" key="5">
    <source>
        <dbReference type="Pfam" id="PF00005"/>
    </source>
</evidence>
<reference evidence="6" key="1">
    <citation type="submission" date="2021-02" db="EMBL/GenBank/DDBJ databases">
        <authorList>
            <person name="Nowell W R."/>
        </authorList>
    </citation>
    <scope>NUCLEOTIDE SEQUENCE</scope>
</reference>
<protein>
    <recommendedName>
        <fullName evidence="5">ABC transporter domain-containing protein</fullName>
    </recommendedName>
</protein>
<dbReference type="GO" id="GO:0016020">
    <property type="term" value="C:membrane"/>
    <property type="evidence" value="ECO:0007669"/>
    <property type="project" value="TreeGrafter"/>
</dbReference>
<gene>
    <name evidence="6" type="ORF">JBS370_LOCUS35452</name>
</gene>
<dbReference type="SUPFAM" id="SSF52540">
    <property type="entry name" value="P-loop containing nucleoside triphosphate hydrolases"/>
    <property type="match status" value="1"/>
</dbReference>
<dbReference type="GO" id="GO:0042626">
    <property type="term" value="F:ATPase-coupled transmembrane transporter activity"/>
    <property type="evidence" value="ECO:0007669"/>
    <property type="project" value="TreeGrafter"/>
</dbReference>
<dbReference type="PANTHER" id="PTHR24223">
    <property type="entry name" value="ATP-BINDING CASSETTE SUB-FAMILY C"/>
    <property type="match status" value="1"/>
</dbReference>
<dbReference type="Proteomes" id="UP000663836">
    <property type="component" value="Unassembled WGS sequence"/>
</dbReference>
<evidence type="ECO:0000256" key="1">
    <source>
        <dbReference type="ARBA" id="ARBA00004127"/>
    </source>
</evidence>